<feature type="chain" id="PRO_5041211804" description="DUF5666 domain-containing protein" evidence="2">
    <location>
        <begin position="27"/>
        <end position="180"/>
    </location>
</feature>
<evidence type="ECO:0000256" key="1">
    <source>
        <dbReference type="SAM" id="MobiDB-lite"/>
    </source>
</evidence>
<keyword evidence="4" id="KW-1185">Reference proteome</keyword>
<evidence type="ECO:0000256" key="2">
    <source>
        <dbReference type="SAM" id="SignalP"/>
    </source>
</evidence>
<evidence type="ECO:0008006" key="5">
    <source>
        <dbReference type="Google" id="ProtNLM"/>
    </source>
</evidence>
<feature type="region of interest" description="Disordered" evidence="1">
    <location>
        <begin position="30"/>
        <end position="80"/>
    </location>
</feature>
<gene>
    <name evidence="3" type="ORF">GBAR_LOCUS17514</name>
</gene>
<keyword evidence="2" id="KW-0732">Signal</keyword>
<reference evidence="3" key="1">
    <citation type="submission" date="2023-03" db="EMBL/GenBank/DDBJ databases">
        <authorList>
            <person name="Steffen K."/>
            <person name="Cardenas P."/>
        </authorList>
    </citation>
    <scope>NUCLEOTIDE SEQUENCE</scope>
</reference>
<feature type="signal peptide" evidence="2">
    <location>
        <begin position="1"/>
        <end position="26"/>
    </location>
</feature>
<dbReference type="PROSITE" id="PS51257">
    <property type="entry name" value="PROKAR_LIPOPROTEIN"/>
    <property type="match status" value="1"/>
</dbReference>
<protein>
    <recommendedName>
        <fullName evidence="5">DUF5666 domain-containing protein</fullName>
    </recommendedName>
</protein>
<organism evidence="3 4">
    <name type="scientific">Geodia barretti</name>
    <name type="common">Barrett's horny sponge</name>
    <dbReference type="NCBI Taxonomy" id="519541"/>
    <lineage>
        <taxon>Eukaryota</taxon>
        <taxon>Metazoa</taxon>
        <taxon>Porifera</taxon>
        <taxon>Demospongiae</taxon>
        <taxon>Heteroscleromorpha</taxon>
        <taxon>Tetractinellida</taxon>
        <taxon>Astrophorina</taxon>
        <taxon>Geodiidae</taxon>
        <taxon>Geodia</taxon>
    </lineage>
</organism>
<comment type="caution">
    <text evidence="3">The sequence shown here is derived from an EMBL/GenBank/DDBJ whole genome shotgun (WGS) entry which is preliminary data.</text>
</comment>
<sequence length="180" mass="18762">MKVEILMKKLIFIVAAVAVLAIAACAESGMDTGESESGGEHGERISERSEGSGEHGGEGEGSVKAKSGAEDGEEDAAQYGLGDTFDQLRAGSRLIVSYNATDNAFWGTVENVSETTLDRVRVEIHLSNGVELGPTPSIDLSPGEIADVRLDATSQPFDTWSAHAEVGGGEEDGEEHGRGG</sequence>
<evidence type="ECO:0000313" key="4">
    <source>
        <dbReference type="Proteomes" id="UP001174909"/>
    </source>
</evidence>
<proteinExistence type="predicted"/>
<accession>A0AA35WS87</accession>
<name>A0AA35WS87_GEOBA</name>
<dbReference type="AlphaFoldDB" id="A0AA35WS87"/>
<dbReference type="EMBL" id="CASHTH010002503">
    <property type="protein sequence ID" value="CAI8030864.1"/>
    <property type="molecule type" value="Genomic_DNA"/>
</dbReference>
<evidence type="ECO:0000313" key="3">
    <source>
        <dbReference type="EMBL" id="CAI8030864.1"/>
    </source>
</evidence>
<dbReference type="Proteomes" id="UP001174909">
    <property type="component" value="Unassembled WGS sequence"/>
</dbReference>
<feature type="compositionally biased region" description="Basic and acidic residues" evidence="1">
    <location>
        <begin position="38"/>
        <end position="69"/>
    </location>
</feature>